<name>A0A9P7ECD3_9AGAM</name>
<dbReference type="EMBL" id="JABBWG010000014">
    <property type="protein sequence ID" value="KAG1817230.1"/>
    <property type="molecule type" value="Genomic_DNA"/>
</dbReference>
<keyword evidence="3" id="KW-1185">Reference proteome</keyword>
<sequence>MALRWLPSFAALFHPHTFTILFYLTLCLRHYCRLRFWSAACVVSLSPLYLMPSALYIYPTALPCILANFYLCLTVPLTLSSSFLTPNQHSYLLVRDALGEDALARSRSVG</sequence>
<organism evidence="2 3">
    <name type="scientific">Suillus subaureus</name>
    <dbReference type="NCBI Taxonomy" id="48587"/>
    <lineage>
        <taxon>Eukaryota</taxon>
        <taxon>Fungi</taxon>
        <taxon>Dikarya</taxon>
        <taxon>Basidiomycota</taxon>
        <taxon>Agaricomycotina</taxon>
        <taxon>Agaricomycetes</taxon>
        <taxon>Agaricomycetidae</taxon>
        <taxon>Boletales</taxon>
        <taxon>Suillineae</taxon>
        <taxon>Suillaceae</taxon>
        <taxon>Suillus</taxon>
    </lineage>
</organism>
<comment type="caution">
    <text evidence="2">The sequence shown here is derived from an EMBL/GenBank/DDBJ whole genome shotgun (WGS) entry which is preliminary data.</text>
</comment>
<evidence type="ECO:0000313" key="2">
    <source>
        <dbReference type="EMBL" id="KAG1817230.1"/>
    </source>
</evidence>
<protein>
    <submittedName>
        <fullName evidence="2">Uncharacterized protein</fullName>
    </submittedName>
</protein>
<feature type="transmembrane region" description="Helical" evidence="1">
    <location>
        <begin position="65"/>
        <end position="85"/>
    </location>
</feature>
<proteinExistence type="predicted"/>
<dbReference type="GeneID" id="64636304"/>
<gene>
    <name evidence="2" type="ORF">BJ212DRAFT_158094</name>
</gene>
<evidence type="ECO:0000256" key="1">
    <source>
        <dbReference type="SAM" id="Phobius"/>
    </source>
</evidence>
<keyword evidence="1" id="KW-1133">Transmembrane helix</keyword>
<reference evidence="2" key="1">
    <citation type="journal article" date="2020" name="New Phytol.">
        <title>Comparative genomics reveals dynamic genome evolution in host specialist ectomycorrhizal fungi.</title>
        <authorList>
            <person name="Lofgren L.A."/>
            <person name="Nguyen N.H."/>
            <person name="Vilgalys R."/>
            <person name="Ruytinx J."/>
            <person name="Liao H.L."/>
            <person name="Branco S."/>
            <person name="Kuo A."/>
            <person name="LaButti K."/>
            <person name="Lipzen A."/>
            <person name="Andreopoulos W."/>
            <person name="Pangilinan J."/>
            <person name="Riley R."/>
            <person name="Hundley H."/>
            <person name="Na H."/>
            <person name="Barry K."/>
            <person name="Grigoriev I.V."/>
            <person name="Stajich J.E."/>
            <person name="Kennedy P.G."/>
        </authorList>
    </citation>
    <scope>NUCLEOTIDE SEQUENCE</scope>
    <source>
        <strain evidence="2">MN1</strain>
    </source>
</reference>
<keyword evidence="1" id="KW-0472">Membrane</keyword>
<feature type="transmembrane region" description="Helical" evidence="1">
    <location>
        <begin position="36"/>
        <end position="59"/>
    </location>
</feature>
<dbReference type="RefSeq" id="XP_041193649.1">
    <property type="nucleotide sequence ID" value="XM_041342288.1"/>
</dbReference>
<accession>A0A9P7ECD3</accession>
<evidence type="ECO:0000313" key="3">
    <source>
        <dbReference type="Proteomes" id="UP000807769"/>
    </source>
</evidence>
<dbReference type="AlphaFoldDB" id="A0A9P7ECD3"/>
<feature type="transmembrane region" description="Helical" evidence="1">
    <location>
        <begin position="6"/>
        <end position="24"/>
    </location>
</feature>
<keyword evidence="1" id="KW-0812">Transmembrane</keyword>
<dbReference type="Proteomes" id="UP000807769">
    <property type="component" value="Unassembled WGS sequence"/>
</dbReference>